<keyword evidence="3" id="KW-0732">Signal</keyword>
<keyword evidence="6" id="KW-1185">Reference proteome</keyword>
<dbReference type="PANTHER" id="PTHR39192:SF1">
    <property type="entry name" value="IRON UPTAKE SYSTEM COMPONENT EFEO"/>
    <property type="match status" value="1"/>
</dbReference>
<evidence type="ECO:0000313" key="5">
    <source>
        <dbReference type="EMBL" id="SFM34605.1"/>
    </source>
</evidence>
<dbReference type="Proteomes" id="UP000199048">
    <property type="component" value="Unassembled WGS sequence"/>
</dbReference>
<dbReference type="Pfam" id="PF09375">
    <property type="entry name" value="Peptidase_M75"/>
    <property type="match status" value="1"/>
</dbReference>
<evidence type="ECO:0000256" key="2">
    <source>
        <dbReference type="ARBA" id="ARBA00005989"/>
    </source>
</evidence>
<name>A0A1I4Q4L7_9HYPH</name>
<organism evidence="5 6">
    <name type="scientific">Methylobacterium pseudosasicola</name>
    <dbReference type="NCBI Taxonomy" id="582667"/>
    <lineage>
        <taxon>Bacteria</taxon>
        <taxon>Pseudomonadati</taxon>
        <taxon>Pseudomonadota</taxon>
        <taxon>Alphaproteobacteria</taxon>
        <taxon>Hyphomicrobiales</taxon>
        <taxon>Methylobacteriaceae</taxon>
        <taxon>Methylobacterium</taxon>
    </lineage>
</organism>
<dbReference type="AlphaFoldDB" id="A0A1I4Q4L7"/>
<dbReference type="STRING" id="582667.SAMN05192568_10283"/>
<gene>
    <name evidence="5" type="ORF">SAMN05192568_10283</name>
</gene>
<evidence type="ECO:0000256" key="3">
    <source>
        <dbReference type="ARBA" id="ARBA00022729"/>
    </source>
</evidence>
<accession>A0A1I4Q4L7</accession>
<evidence type="ECO:0000259" key="4">
    <source>
        <dbReference type="Pfam" id="PF09375"/>
    </source>
</evidence>
<dbReference type="InterPro" id="IPR018976">
    <property type="entry name" value="Imelysin-like"/>
</dbReference>
<dbReference type="InterPro" id="IPR038352">
    <property type="entry name" value="Imelysin_sf"/>
</dbReference>
<dbReference type="InterPro" id="IPR034981">
    <property type="entry name" value="Imelysin-like_EfeO/Algp7"/>
</dbReference>
<proteinExistence type="inferred from homology"/>
<dbReference type="InterPro" id="IPR050894">
    <property type="entry name" value="EfeM/EfeO_iron_uptake"/>
</dbReference>
<dbReference type="NCBIfam" id="NF007697">
    <property type="entry name" value="PRK10378.1"/>
    <property type="match status" value="1"/>
</dbReference>
<dbReference type="PANTHER" id="PTHR39192">
    <property type="entry name" value="IRON UPTAKE SYSTEM COMPONENT EFEO"/>
    <property type="match status" value="1"/>
</dbReference>
<comment type="similarity">
    <text evidence="2">Belongs to the EfeM/EfeO family.</text>
</comment>
<comment type="subcellular location">
    <subcellularLocation>
        <location evidence="1">Cell envelope</location>
    </subcellularLocation>
</comment>
<protein>
    <submittedName>
        <fullName evidence="5">Iron uptake system component EfeO</fullName>
    </submittedName>
</protein>
<dbReference type="GO" id="GO:0030313">
    <property type="term" value="C:cell envelope"/>
    <property type="evidence" value="ECO:0007669"/>
    <property type="project" value="UniProtKB-SubCell"/>
</dbReference>
<dbReference type="RefSeq" id="WP_092044209.1">
    <property type="nucleotide sequence ID" value="NZ_FOTK01000028.1"/>
</dbReference>
<feature type="domain" description="Imelysin-like" evidence="4">
    <location>
        <begin position="56"/>
        <end position="274"/>
    </location>
</feature>
<dbReference type="CDD" id="cd14656">
    <property type="entry name" value="Imelysin-like_EfeO"/>
    <property type="match status" value="1"/>
</dbReference>
<evidence type="ECO:0000313" key="6">
    <source>
        <dbReference type="Proteomes" id="UP000199048"/>
    </source>
</evidence>
<sequence length="295" mass="32267">MPEISHRDRDRCCVAGIGVALLLSLGDVRPAGALDAPASTRIARAARPIALDLAAALAAYKTYVVGQADAFVRETARFVAAIQGGRVAEARGLYAPARAPYERIEPLAALFPDLIKRLDVRSDEFELRERDPAFVGFHRLEFALFALGTTEGMGEFAERLAAETVILRDRMTAVAIPPAKAVGAASALIEGIASTKISGEEERYSRTDLWDFQANIEGSKVVFVLLRPLLDDHAFVARVERSYKRIEDLLARYRAPDGGFQSYDNLTARDRNALKGPITLLAEDLSTLRGRLNID</sequence>
<dbReference type="Gene3D" id="1.20.1420.20">
    <property type="entry name" value="M75 peptidase, HXXE motif"/>
    <property type="match status" value="1"/>
</dbReference>
<dbReference type="EMBL" id="FOTK01000028">
    <property type="protein sequence ID" value="SFM34605.1"/>
    <property type="molecule type" value="Genomic_DNA"/>
</dbReference>
<dbReference type="OrthoDB" id="7348379at2"/>
<evidence type="ECO:0000256" key="1">
    <source>
        <dbReference type="ARBA" id="ARBA00004196"/>
    </source>
</evidence>
<reference evidence="6" key="1">
    <citation type="submission" date="2016-10" db="EMBL/GenBank/DDBJ databases">
        <authorList>
            <person name="Varghese N."/>
            <person name="Submissions S."/>
        </authorList>
    </citation>
    <scope>NUCLEOTIDE SEQUENCE [LARGE SCALE GENOMIC DNA]</scope>
    <source>
        <strain evidence="6">BL36</strain>
    </source>
</reference>